<keyword evidence="2" id="KW-1133">Transmembrane helix</keyword>
<dbReference type="Gene3D" id="1.10.238.10">
    <property type="entry name" value="EF-hand"/>
    <property type="match status" value="1"/>
</dbReference>
<dbReference type="Pfam" id="PF13499">
    <property type="entry name" value="EF-hand_7"/>
    <property type="match status" value="1"/>
</dbReference>
<dbReference type="CDD" id="cd00051">
    <property type="entry name" value="EFh"/>
    <property type="match status" value="1"/>
</dbReference>
<keyword evidence="2" id="KW-0812">Transmembrane</keyword>
<evidence type="ECO:0000256" key="2">
    <source>
        <dbReference type="SAM" id="Phobius"/>
    </source>
</evidence>
<name>A0A7S3QJ09_9STRA</name>
<dbReference type="SUPFAM" id="SSF47473">
    <property type="entry name" value="EF-hand"/>
    <property type="match status" value="1"/>
</dbReference>
<evidence type="ECO:0000259" key="3">
    <source>
        <dbReference type="PROSITE" id="PS50222"/>
    </source>
</evidence>
<proteinExistence type="predicted"/>
<dbReference type="PROSITE" id="PS50222">
    <property type="entry name" value="EF_HAND_2"/>
    <property type="match status" value="2"/>
</dbReference>
<protein>
    <recommendedName>
        <fullName evidence="3">EF-hand domain-containing protein</fullName>
    </recommendedName>
</protein>
<dbReference type="InterPro" id="IPR011992">
    <property type="entry name" value="EF-hand-dom_pair"/>
</dbReference>
<dbReference type="SMART" id="SM00054">
    <property type="entry name" value="EFh"/>
    <property type="match status" value="2"/>
</dbReference>
<accession>A0A7S3QJ09</accession>
<keyword evidence="2" id="KW-0472">Membrane</keyword>
<feature type="domain" description="EF-hand" evidence="3">
    <location>
        <begin position="221"/>
        <end position="256"/>
    </location>
</feature>
<gene>
    <name evidence="4" type="ORF">CDEB00056_LOCUS23854</name>
</gene>
<sequence length="266" mass="29004">MIGLGDSSVADVYESSYCVDFSCSKLNMYGETYVYPPDGSDVYVASFNRMEGTKVDQAMWLEEWSTTFTDYNVPPPASGASPFFSQPFNPAAGEIPPKCITLSCPTEEDWKLRDPNLGTSPYVEPDGVLTGGFIAGVSIGSIVVAVVIFYFIFKHGVEAREKRVKAAVLKSIAQSMSITTHKEMTSGDLDKMFNKIDADGNGNLSKVEVKGLVDEAGVANMSDRDYDVFFNCIDLDKNGTLDFAEFCAFFASISVSENRNDAFAEA</sequence>
<organism evidence="4">
    <name type="scientific">Chaetoceros debilis</name>
    <dbReference type="NCBI Taxonomy" id="122233"/>
    <lineage>
        <taxon>Eukaryota</taxon>
        <taxon>Sar</taxon>
        <taxon>Stramenopiles</taxon>
        <taxon>Ochrophyta</taxon>
        <taxon>Bacillariophyta</taxon>
        <taxon>Coscinodiscophyceae</taxon>
        <taxon>Chaetocerotophycidae</taxon>
        <taxon>Chaetocerotales</taxon>
        <taxon>Chaetocerotaceae</taxon>
        <taxon>Chaetoceros</taxon>
    </lineage>
</organism>
<dbReference type="InterPro" id="IPR018247">
    <property type="entry name" value="EF_Hand_1_Ca_BS"/>
</dbReference>
<dbReference type="InterPro" id="IPR002048">
    <property type="entry name" value="EF_hand_dom"/>
</dbReference>
<keyword evidence="1" id="KW-0106">Calcium</keyword>
<feature type="domain" description="EF-hand" evidence="3">
    <location>
        <begin position="184"/>
        <end position="219"/>
    </location>
</feature>
<dbReference type="GO" id="GO:0005509">
    <property type="term" value="F:calcium ion binding"/>
    <property type="evidence" value="ECO:0007669"/>
    <property type="project" value="InterPro"/>
</dbReference>
<dbReference type="EMBL" id="HBIO01031123">
    <property type="protein sequence ID" value="CAE0479001.1"/>
    <property type="molecule type" value="Transcribed_RNA"/>
</dbReference>
<dbReference type="PROSITE" id="PS00018">
    <property type="entry name" value="EF_HAND_1"/>
    <property type="match status" value="2"/>
</dbReference>
<reference evidence="4" key="1">
    <citation type="submission" date="2021-01" db="EMBL/GenBank/DDBJ databases">
        <authorList>
            <person name="Corre E."/>
            <person name="Pelletier E."/>
            <person name="Niang G."/>
            <person name="Scheremetjew M."/>
            <person name="Finn R."/>
            <person name="Kale V."/>
            <person name="Holt S."/>
            <person name="Cochrane G."/>
            <person name="Meng A."/>
            <person name="Brown T."/>
            <person name="Cohen L."/>
        </authorList>
    </citation>
    <scope>NUCLEOTIDE SEQUENCE</scope>
    <source>
        <strain evidence="4">MM31A-1</strain>
    </source>
</reference>
<dbReference type="AlphaFoldDB" id="A0A7S3QJ09"/>
<evidence type="ECO:0000313" key="4">
    <source>
        <dbReference type="EMBL" id="CAE0479001.1"/>
    </source>
</evidence>
<feature type="transmembrane region" description="Helical" evidence="2">
    <location>
        <begin position="128"/>
        <end position="153"/>
    </location>
</feature>
<evidence type="ECO:0000256" key="1">
    <source>
        <dbReference type="ARBA" id="ARBA00022837"/>
    </source>
</evidence>